<name>A0A5J4NT07_9TREM</name>
<dbReference type="Proteomes" id="UP000324629">
    <property type="component" value="Unassembled WGS sequence"/>
</dbReference>
<dbReference type="Pfam" id="PF22073">
    <property type="entry name" value="Cep192_D4"/>
    <property type="match status" value="1"/>
</dbReference>
<proteinExistence type="predicted"/>
<feature type="region of interest" description="Disordered" evidence="1">
    <location>
        <begin position="303"/>
        <end position="351"/>
    </location>
</feature>
<comment type="caution">
    <text evidence="3">The sequence shown here is derived from an EMBL/GenBank/DDBJ whole genome shotgun (WGS) entry which is preliminary data.</text>
</comment>
<feature type="region of interest" description="Disordered" evidence="1">
    <location>
        <begin position="1257"/>
        <end position="1284"/>
    </location>
</feature>
<feature type="compositionally biased region" description="Polar residues" evidence="1">
    <location>
        <begin position="303"/>
        <end position="325"/>
    </location>
</feature>
<feature type="compositionally biased region" description="Low complexity" evidence="1">
    <location>
        <begin position="257"/>
        <end position="267"/>
    </location>
</feature>
<feature type="region of interest" description="Disordered" evidence="1">
    <location>
        <begin position="244"/>
        <end position="270"/>
    </location>
</feature>
<accession>A0A5J4NT07</accession>
<feature type="region of interest" description="Disordered" evidence="1">
    <location>
        <begin position="1099"/>
        <end position="1140"/>
    </location>
</feature>
<feature type="compositionally biased region" description="Polar residues" evidence="1">
    <location>
        <begin position="1109"/>
        <end position="1123"/>
    </location>
</feature>
<reference evidence="3 4" key="1">
    <citation type="journal article" date="2019" name="Gigascience">
        <title>Whole-genome sequence of the oriental lung fluke Paragonimus westermani.</title>
        <authorList>
            <person name="Oey H."/>
            <person name="Zakrzewski M."/>
            <person name="Narain K."/>
            <person name="Devi K.R."/>
            <person name="Agatsuma T."/>
            <person name="Nawaratna S."/>
            <person name="Gobert G.N."/>
            <person name="Jones M.K."/>
            <person name="Ragan M.A."/>
            <person name="McManus D.P."/>
            <person name="Krause L."/>
        </authorList>
    </citation>
    <scope>NUCLEOTIDE SEQUENCE [LARGE SCALE GENOMIC DNA]</scope>
    <source>
        <strain evidence="3 4">IND2009</strain>
    </source>
</reference>
<gene>
    <name evidence="3" type="ORF">DEA37_0012138</name>
</gene>
<dbReference type="InterPro" id="IPR054090">
    <property type="entry name" value="Cep192_Spd-2-like_dom"/>
</dbReference>
<sequence>MAATNDPPVIFRSTVKMPTLNGSACDQTVLSTPVPVAHSTVSQRPRRTYIVCKDETVPPALPTLETSTYTISEKLRVNQPGISNSSSANKDSILNLDSMQAIGLPSHIASTTVLKVPAEPEPTSALSVEEVEAENQAIQIDQAELQLLEDAFSDLDCATIETEYTLPTKACATMGNHVIDLSGTCSPNGGDKVNDSGTISTISSLPSAIDISQPHELKVTEMKSAELSLTTGDKMGLDCAIPASQSTLDRQPPPSPSDSGDTPGVSPTLTSMLRSPLVSLTRAQRRFSHLPCLTGLSSIWETESGESTNNVQPSFMLSTSSSTVPNAPAKDAVPSHPPSPPTRTTRSVANNNESVDGLLQDAAAADSDDHRMCHAISSEPSQSGGSDGALNSGHGSPVGQNLVSSVTADQDATKNDKARVPAVSQEVTTLTVVTALTNKNSVSQDVKGVSTTFSTSPQSTGVLNIVPSSDAERQTDRVEETVLPDSDQSGMLVSCLHMSDVDGLLDIFHKKNNKLHQTEVKKDQIVSRDLNLDRRIIARQRLARLRSRQGLEATTVPSAQTERRTLPWLNVVQSAQRGSLTQDSHDLSPKPVDENNPPLPQFSCPTHEPSFQSAVGDPPGAPLPDSQIRRSSIPVLAERQLNQLNRTFDQSQTATNVPPAIPDSPRIALKPPVLSPLLSNTDCLIFCGAVCGQIHRQQMLIKHQLDKPVNVRLLVSPGGDVFKLTDERGYLLTGSHTVHLPPGLEYTVHVAYAVHHPMTWDIGHLQLAIDQPERSVWKVRLIGYSNSCQLECSCCTRLSSEVYWTTASRVLPPVCSKSLDTRPVPRLGVQTAESRSGSLCGASVTCVVLTNFGARAAWVMAFVEPLETGSSKPSLTSDGSGFDCERANSAIVVEPNRMVISPKQSQNVIITLRRDLMAARILLFYGDEVLRHQVRQHYILSGHSNSVNTGHTRRHVKVADLMCDFANELPFQLVEMPTQLRHPIRPEDWRRALSKQLRLREHLVLNVYVNEGDSPNSAKDSGAPELQSEPEAACRGRTCSVSSPSLLSIMVQEDAFSNYRSSIARMDQVTRSSMCTRLQPSVRRTGPVSHVDTFLRLDPPNKLVFPTPQEHSNSEAQPTSRIHQSGVKDESTLNSPSLESHSLRSEHVFVFVPSTSSSSSSTASSGKHLCDGQTCGLLSTAPNFVDLHLSFEFRPPLGIKTVCYRQHWQLTIWLQPATNSPSQSPQRRLSASGFDITHPSTQRFTFSRVLEGQFSPTQSRIHLSPKPSCNRPSISPTSADPPRADAQEMTNRILTVANPKRSTIHKLGPMLIQGLPVKFPPVDSASNDSPVSTYQLELFNRMKKNTIFTQLELPKPPFHVIKPIQTRFRILPNRWVHLHLAFRPTEVGNARSVLRIRVTALPDTNAVDSAVETQSPYGSYKTDIPLFGVLR</sequence>
<feature type="domain" description="Cep192/Spd-2-like" evidence="2">
    <location>
        <begin position="675"/>
        <end position="785"/>
    </location>
</feature>
<feature type="region of interest" description="Disordered" evidence="1">
    <location>
        <begin position="375"/>
        <end position="420"/>
    </location>
</feature>
<dbReference type="EMBL" id="QNGE01001190">
    <property type="protein sequence ID" value="KAA3678188.1"/>
    <property type="molecule type" value="Genomic_DNA"/>
</dbReference>
<evidence type="ECO:0000313" key="4">
    <source>
        <dbReference type="Proteomes" id="UP000324629"/>
    </source>
</evidence>
<evidence type="ECO:0000259" key="2">
    <source>
        <dbReference type="Pfam" id="PF22073"/>
    </source>
</evidence>
<protein>
    <recommendedName>
        <fullName evidence="2">Cep192/Spd-2-like domain-containing protein</fullName>
    </recommendedName>
</protein>
<feature type="region of interest" description="Disordered" evidence="1">
    <location>
        <begin position="577"/>
        <end position="623"/>
    </location>
</feature>
<evidence type="ECO:0000313" key="3">
    <source>
        <dbReference type="EMBL" id="KAA3678188.1"/>
    </source>
</evidence>
<feature type="compositionally biased region" description="Basic and acidic residues" evidence="1">
    <location>
        <begin position="583"/>
        <end position="593"/>
    </location>
</feature>
<feature type="compositionally biased region" description="Polar residues" evidence="1">
    <location>
        <begin position="398"/>
        <end position="410"/>
    </location>
</feature>
<organism evidence="3 4">
    <name type="scientific">Paragonimus westermani</name>
    <dbReference type="NCBI Taxonomy" id="34504"/>
    <lineage>
        <taxon>Eukaryota</taxon>
        <taxon>Metazoa</taxon>
        <taxon>Spiralia</taxon>
        <taxon>Lophotrochozoa</taxon>
        <taxon>Platyhelminthes</taxon>
        <taxon>Trematoda</taxon>
        <taxon>Digenea</taxon>
        <taxon>Plagiorchiida</taxon>
        <taxon>Troglotremata</taxon>
        <taxon>Troglotrematidae</taxon>
        <taxon>Paragonimus</taxon>
    </lineage>
</organism>
<evidence type="ECO:0000256" key="1">
    <source>
        <dbReference type="SAM" id="MobiDB-lite"/>
    </source>
</evidence>
<feature type="region of interest" description="Disordered" evidence="1">
    <location>
        <begin position="1014"/>
        <end position="1037"/>
    </location>
</feature>
<keyword evidence="4" id="KW-1185">Reference proteome</keyword>